<proteinExistence type="inferred from homology"/>
<organism evidence="4">
    <name type="scientific">marine sediment metagenome</name>
    <dbReference type="NCBI Taxonomy" id="412755"/>
    <lineage>
        <taxon>unclassified sequences</taxon>
        <taxon>metagenomes</taxon>
        <taxon>ecological metagenomes</taxon>
    </lineage>
</organism>
<keyword evidence="3" id="KW-0408">Iron</keyword>
<dbReference type="PANTHER" id="PTHR30149">
    <property type="entry name" value="HYDROGENASE PROTEIN ASSEMBLY PROTEIN HYPD"/>
    <property type="match status" value="1"/>
</dbReference>
<dbReference type="GO" id="GO:0005506">
    <property type="term" value="F:iron ion binding"/>
    <property type="evidence" value="ECO:0007669"/>
    <property type="project" value="TreeGrafter"/>
</dbReference>
<sequence length="364" mass="39967">MKYLNEFRQKELVDKLTKGIGHLMADIDRKATLMEVCGTHTMAAFRYGIKDLLPANLHLLSGPGCPVCVTANDYLDKAIAYARKEGMIVATFGDMVKVPGSSSSLAEEASNGAEIRVVYSSLEALKIAQENREKKVVFLGIGFETTAPTVASSILTAGEDKLSNYFVLSGHKIMPPIMRALAQDHELKIDGFICPGHVSTITGSKIYEFLSRDYGIPCVVAGFEPIDILQSIYLILSQIKSSQAKVENEYNRAVTWEGNLKAQALMAEVFKPESSNWRGIGKIEQSGLKIRGKYESFDAEKRYPVSIEKSRENPGCICGDILRGLKTPLDCRLFRKVCHPSHPVGACMVSAEGTCAAYYKYSSA</sequence>
<gene>
    <name evidence="4" type="ORF">S03H2_01330</name>
</gene>
<dbReference type="PANTHER" id="PTHR30149:SF0">
    <property type="entry name" value="HYDROGENASE MATURATION FACTOR HYPD"/>
    <property type="match status" value="1"/>
</dbReference>
<dbReference type="NCBIfam" id="TIGR00075">
    <property type="entry name" value="hypD"/>
    <property type="match status" value="1"/>
</dbReference>
<dbReference type="PIRSF" id="PIRSF005622">
    <property type="entry name" value="Hydrgn_mat_hypD"/>
    <property type="match status" value="1"/>
</dbReference>
<evidence type="ECO:0008006" key="5">
    <source>
        <dbReference type="Google" id="ProtNLM"/>
    </source>
</evidence>
<evidence type="ECO:0000256" key="3">
    <source>
        <dbReference type="ARBA" id="ARBA00023004"/>
    </source>
</evidence>
<protein>
    <recommendedName>
        <fullName evidence="5">Hydrogenase formation HypD protein</fullName>
    </recommendedName>
</protein>
<name>X1DGR4_9ZZZZ</name>
<dbReference type="Pfam" id="PF01924">
    <property type="entry name" value="HypD"/>
    <property type="match status" value="1"/>
</dbReference>
<dbReference type="InterPro" id="IPR002780">
    <property type="entry name" value="Hyd_form_HypD"/>
</dbReference>
<keyword evidence="2" id="KW-0479">Metal-binding</keyword>
<dbReference type="GO" id="GO:0070025">
    <property type="term" value="F:carbon monoxide binding"/>
    <property type="evidence" value="ECO:0007669"/>
    <property type="project" value="TreeGrafter"/>
</dbReference>
<dbReference type="InterPro" id="IPR042244">
    <property type="entry name" value="HypD_2_sf"/>
</dbReference>
<evidence type="ECO:0000256" key="1">
    <source>
        <dbReference type="ARBA" id="ARBA00007888"/>
    </source>
</evidence>
<dbReference type="GO" id="GO:0051604">
    <property type="term" value="P:protein maturation"/>
    <property type="evidence" value="ECO:0007669"/>
    <property type="project" value="TreeGrafter"/>
</dbReference>
<reference evidence="4" key="1">
    <citation type="journal article" date="2014" name="Front. Microbiol.">
        <title>High frequency of phylogenetically diverse reductive dehalogenase-homologous genes in deep subseafloor sedimentary metagenomes.</title>
        <authorList>
            <person name="Kawai M."/>
            <person name="Futagami T."/>
            <person name="Toyoda A."/>
            <person name="Takaki Y."/>
            <person name="Nishi S."/>
            <person name="Hori S."/>
            <person name="Arai W."/>
            <person name="Tsubouchi T."/>
            <person name="Morono Y."/>
            <person name="Uchiyama I."/>
            <person name="Ito T."/>
            <person name="Fujiyama A."/>
            <person name="Inagaki F."/>
            <person name="Takami H."/>
        </authorList>
    </citation>
    <scope>NUCLEOTIDE SEQUENCE</scope>
    <source>
        <strain evidence="4">Expedition CK06-06</strain>
    </source>
</reference>
<evidence type="ECO:0000256" key="2">
    <source>
        <dbReference type="ARBA" id="ARBA00022723"/>
    </source>
</evidence>
<accession>X1DGR4</accession>
<dbReference type="AlphaFoldDB" id="X1DGR4"/>
<dbReference type="InterPro" id="IPR042243">
    <property type="entry name" value="HypD_1"/>
</dbReference>
<dbReference type="GO" id="GO:0051539">
    <property type="term" value="F:4 iron, 4 sulfur cluster binding"/>
    <property type="evidence" value="ECO:0007669"/>
    <property type="project" value="TreeGrafter"/>
</dbReference>
<comment type="similarity">
    <text evidence="1">Belongs to the HypD family.</text>
</comment>
<evidence type="ECO:0000313" key="4">
    <source>
        <dbReference type="EMBL" id="GAH20056.1"/>
    </source>
</evidence>
<comment type="caution">
    <text evidence="4">The sequence shown here is derived from an EMBL/GenBank/DDBJ whole genome shotgun (WGS) entry which is preliminary data.</text>
</comment>
<dbReference type="Gene3D" id="6.10.20.100">
    <property type="match status" value="1"/>
</dbReference>
<dbReference type="EMBL" id="BARU01000378">
    <property type="protein sequence ID" value="GAH20056.1"/>
    <property type="molecule type" value="Genomic_DNA"/>
</dbReference>
<dbReference type="Gene3D" id="3.40.50.11750">
    <property type="entry name" value="HypD, alpha/beta domain 1"/>
    <property type="match status" value="2"/>
</dbReference>